<dbReference type="PROSITE" id="PS51257">
    <property type="entry name" value="PROKAR_LIPOPROTEIN"/>
    <property type="match status" value="1"/>
</dbReference>
<gene>
    <name evidence="2" type="ORF">JCM31447_04990</name>
</gene>
<evidence type="ECO:0000313" key="3">
    <source>
        <dbReference type="Proteomes" id="UP000291236"/>
    </source>
</evidence>
<evidence type="ECO:0000313" key="2">
    <source>
        <dbReference type="EMBL" id="BBH52062.1"/>
    </source>
</evidence>
<dbReference type="Gene3D" id="3.90.1530.10">
    <property type="entry name" value="Conserved hypothetical protein from pyrococcus furiosus pfu- 392566-001, ParB domain"/>
    <property type="match status" value="1"/>
</dbReference>
<sequence>MNMKVKSLILLYIIGASSLGAISCTVPTSHVLQKLHSTHTECIDSVTKQVIIYPKCSNTSEPGEICSIAFADIRPTQFTYGDSYVLDMKQRFTGKPSIAQEFFCKKPPSLVIGPKNAEGFYLTDGHHRMKLAEKLMKEDSNIFTILVQIDKNIYLSNPDMDQNAFWDEMIKNNDVYLKDKGISRSPEELPKRISNVTNDPYRSLAGFIADDISKFCFDTSLPSYGNFAEFFWGDYFRETKGFENYTDEKNYQTIKERIQNYRLPGSDKIVNLCKISEAEKLPGYIKD</sequence>
<dbReference type="AlphaFoldDB" id="A0A4P2VT68"/>
<organism evidence="2 3">
    <name type="scientific">Fluviispira sanaruensis</name>
    <dbReference type="NCBI Taxonomy" id="2493639"/>
    <lineage>
        <taxon>Bacteria</taxon>
        <taxon>Pseudomonadati</taxon>
        <taxon>Bdellovibrionota</taxon>
        <taxon>Oligoflexia</taxon>
        <taxon>Silvanigrellales</taxon>
        <taxon>Silvanigrellaceae</taxon>
        <taxon>Fluviispira</taxon>
    </lineage>
</organism>
<dbReference type="RefSeq" id="WP_130606177.1">
    <property type="nucleotide sequence ID" value="NZ_AP019368.1"/>
</dbReference>
<dbReference type="Pfam" id="PF08857">
    <property type="entry name" value="ParBc_2"/>
    <property type="match status" value="1"/>
</dbReference>
<evidence type="ECO:0000256" key="1">
    <source>
        <dbReference type="SAM" id="SignalP"/>
    </source>
</evidence>
<name>A0A4P2VT68_FLUSA</name>
<feature type="signal peptide" evidence="1">
    <location>
        <begin position="1"/>
        <end position="21"/>
    </location>
</feature>
<keyword evidence="3" id="KW-1185">Reference proteome</keyword>
<dbReference type="Gene3D" id="1.10.8.10">
    <property type="entry name" value="DNA helicase RuvA subunit, C-terminal domain"/>
    <property type="match status" value="1"/>
</dbReference>
<feature type="chain" id="PRO_5020678669" evidence="1">
    <location>
        <begin position="22"/>
        <end position="287"/>
    </location>
</feature>
<proteinExistence type="predicted"/>
<dbReference type="CDD" id="cd16390">
    <property type="entry name" value="ParB_N_Srx_like"/>
    <property type="match status" value="1"/>
</dbReference>
<dbReference type="InterPro" id="IPR014956">
    <property type="entry name" value="ParBc_2"/>
</dbReference>
<dbReference type="Proteomes" id="UP000291236">
    <property type="component" value="Chromosome"/>
</dbReference>
<protein>
    <submittedName>
        <fullName evidence="2">Chromosome partitioning protein ParB</fullName>
    </submittedName>
</protein>
<reference evidence="2 3" key="1">
    <citation type="submission" date="2018-12" db="EMBL/GenBank/DDBJ databases">
        <title>Rubrispira sanarue gen. nov., sp., nov., a member of the order Silvanigrellales, isolated from a brackish lake in Hamamatsu Japan.</title>
        <authorList>
            <person name="Maejima Y."/>
            <person name="Iino T."/>
            <person name="Muraguchi Y."/>
            <person name="Fukuda K."/>
            <person name="Nojiri H."/>
            <person name="Ohkuma M."/>
            <person name="Moriuchi R."/>
            <person name="Dohra H."/>
            <person name="Kimbara K."/>
            <person name="Shintani M."/>
        </authorList>
    </citation>
    <scope>NUCLEOTIDE SEQUENCE [LARGE SCALE GENOMIC DNA]</scope>
    <source>
        <strain evidence="2 3">RF1110005</strain>
    </source>
</reference>
<dbReference type="SUPFAM" id="SSF110849">
    <property type="entry name" value="ParB/Sulfiredoxin"/>
    <property type="match status" value="1"/>
</dbReference>
<keyword evidence="1" id="KW-0732">Signal</keyword>
<accession>A0A4P2VT68</accession>
<dbReference type="EMBL" id="AP019368">
    <property type="protein sequence ID" value="BBH52062.1"/>
    <property type="molecule type" value="Genomic_DNA"/>
</dbReference>
<dbReference type="KEGG" id="sbf:JCM31447_04990"/>
<dbReference type="InterPro" id="IPR036086">
    <property type="entry name" value="ParB/Sulfiredoxin_sf"/>
</dbReference>
<dbReference type="OrthoDB" id="5290650at2"/>